<evidence type="ECO:0000256" key="1">
    <source>
        <dbReference type="SAM" id="MobiDB-lite"/>
    </source>
</evidence>
<dbReference type="EMBL" id="PJQY01001595">
    <property type="protein sequence ID" value="PQQ01153.1"/>
    <property type="molecule type" value="Genomic_DNA"/>
</dbReference>
<gene>
    <name evidence="2" type="ORF">Pyn_41160</name>
</gene>
<keyword evidence="3" id="KW-1185">Reference proteome</keyword>
<reference evidence="2 3" key="1">
    <citation type="submission" date="2018-02" db="EMBL/GenBank/DDBJ databases">
        <title>Draft genome of wild Prunus yedoensis var. nudiflora.</title>
        <authorList>
            <person name="Baek S."/>
            <person name="Kim J.-H."/>
            <person name="Choi K."/>
            <person name="Kim G.-B."/>
            <person name="Cho A."/>
            <person name="Jang H."/>
            <person name="Shin C.-H."/>
            <person name="Yu H.-J."/>
            <person name="Mun J.-H."/>
        </authorList>
    </citation>
    <scope>NUCLEOTIDE SEQUENCE [LARGE SCALE GENOMIC DNA]</scope>
    <source>
        <strain evidence="3">cv. Jeju island</strain>
        <tissue evidence="2">Leaf</tissue>
    </source>
</reference>
<dbReference type="Proteomes" id="UP000250321">
    <property type="component" value="Unassembled WGS sequence"/>
</dbReference>
<organism evidence="2 3">
    <name type="scientific">Prunus yedoensis var. nudiflora</name>
    <dbReference type="NCBI Taxonomy" id="2094558"/>
    <lineage>
        <taxon>Eukaryota</taxon>
        <taxon>Viridiplantae</taxon>
        <taxon>Streptophyta</taxon>
        <taxon>Embryophyta</taxon>
        <taxon>Tracheophyta</taxon>
        <taxon>Spermatophyta</taxon>
        <taxon>Magnoliopsida</taxon>
        <taxon>eudicotyledons</taxon>
        <taxon>Gunneridae</taxon>
        <taxon>Pentapetalae</taxon>
        <taxon>rosids</taxon>
        <taxon>fabids</taxon>
        <taxon>Rosales</taxon>
        <taxon>Rosaceae</taxon>
        <taxon>Amygdaloideae</taxon>
        <taxon>Amygdaleae</taxon>
        <taxon>Prunus</taxon>
    </lineage>
</organism>
<dbReference type="OrthoDB" id="1751927at2759"/>
<comment type="caution">
    <text evidence="2">The sequence shown here is derived from an EMBL/GenBank/DDBJ whole genome shotgun (WGS) entry which is preliminary data.</text>
</comment>
<proteinExistence type="predicted"/>
<name>A0A314Y4F7_PRUYE</name>
<feature type="region of interest" description="Disordered" evidence="1">
    <location>
        <begin position="40"/>
        <end position="93"/>
    </location>
</feature>
<evidence type="ECO:0000313" key="3">
    <source>
        <dbReference type="Proteomes" id="UP000250321"/>
    </source>
</evidence>
<sequence>MVSGGDGDNGPNRGSINLGFWMRLGIEWCRARQTNQGVEVERVSEEREVEVERRAEASLDDEDNLEGHPDIEAPDAETEVLGDGDAKDPDRPRMGYGVPMHPYFYEESEWSGAVVPTHMMHDLLERIQREYNVPKDIIFTLLQEDDCSSRLPRCWRWMAFLGVAPHQMNPNMMRTIFSMFVLGVERPRALVARRFRDKGGAYDI</sequence>
<dbReference type="AlphaFoldDB" id="A0A314Y4F7"/>
<accession>A0A314Y4F7</accession>
<evidence type="ECO:0000313" key="2">
    <source>
        <dbReference type="EMBL" id="PQQ01153.1"/>
    </source>
</evidence>
<feature type="compositionally biased region" description="Basic and acidic residues" evidence="1">
    <location>
        <begin position="40"/>
        <end position="57"/>
    </location>
</feature>
<protein>
    <submittedName>
        <fullName evidence="2">Uncharacterized protein</fullName>
    </submittedName>
</protein>
<feature type="compositionally biased region" description="Acidic residues" evidence="1">
    <location>
        <begin position="72"/>
        <end position="82"/>
    </location>
</feature>
<feature type="compositionally biased region" description="Basic and acidic residues" evidence="1">
    <location>
        <begin position="84"/>
        <end position="93"/>
    </location>
</feature>